<dbReference type="InterPro" id="IPR011990">
    <property type="entry name" value="TPR-like_helical_dom_sf"/>
</dbReference>
<dbReference type="AlphaFoldDB" id="A0A5B9PIW4"/>
<dbReference type="Proteomes" id="UP000322214">
    <property type="component" value="Chromosome"/>
</dbReference>
<dbReference type="Gene3D" id="1.25.40.10">
    <property type="entry name" value="Tetratricopeptide repeat domain"/>
    <property type="match status" value="1"/>
</dbReference>
<gene>
    <name evidence="2" type="ORF">MFFC18_45230</name>
</gene>
<reference evidence="2 3" key="1">
    <citation type="submission" date="2019-08" db="EMBL/GenBank/DDBJ databases">
        <title>Deep-cultivation of Planctomycetes and their phenomic and genomic characterization uncovers novel biology.</title>
        <authorList>
            <person name="Wiegand S."/>
            <person name="Jogler M."/>
            <person name="Boedeker C."/>
            <person name="Pinto D."/>
            <person name="Vollmers J."/>
            <person name="Rivas-Marin E."/>
            <person name="Kohn T."/>
            <person name="Peeters S.H."/>
            <person name="Heuer A."/>
            <person name="Rast P."/>
            <person name="Oberbeckmann S."/>
            <person name="Bunk B."/>
            <person name="Jeske O."/>
            <person name="Meyerdierks A."/>
            <person name="Storesund J.E."/>
            <person name="Kallscheuer N."/>
            <person name="Luecker S."/>
            <person name="Lage O.M."/>
            <person name="Pohl T."/>
            <person name="Merkel B.J."/>
            <person name="Hornburger P."/>
            <person name="Mueller R.-W."/>
            <person name="Bruemmer F."/>
            <person name="Labrenz M."/>
            <person name="Spormann A.M."/>
            <person name="Op den Camp H."/>
            <person name="Overmann J."/>
            <person name="Amann R."/>
            <person name="Jetten M.S.M."/>
            <person name="Mascher T."/>
            <person name="Medema M.H."/>
            <person name="Devos D.P."/>
            <person name="Kaster A.-K."/>
            <person name="Ovreas L."/>
            <person name="Rohde M."/>
            <person name="Galperin M.Y."/>
            <person name="Jogler C."/>
        </authorList>
    </citation>
    <scope>NUCLEOTIDE SEQUENCE [LARGE SCALE GENOMIC DNA]</scope>
    <source>
        <strain evidence="2 3">FC18</strain>
    </source>
</reference>
<dbReference type="RefSeq" id="WP_075083835.1">
    <property type="nucleotide sequence ID" value="NZ_CP042912.1"/>
</dbReference>
<feature type="chain" id="PRO_5022842962" description="Tetratricopeptide repeat protein" evidence="1">
    <location>
        <begin position="27"/>
        <end position="326"/>
    </location>
</feature>
<evidence type="ECO:0008006" key="4">
    <source>
        <dbReference type="Google" id="ProtNLM"/>
    </source>
</evidence>
<accession>A0A5B9PIW4</accession>
<feature type="signal peptide" evidence="1">
    <location>
        <begin position="1"/>
        <end position="26"/>
    </location>
</feature>
<dbReference type="STRING" id="980251.GCA_001642875_01046"/>
<keyword evidence="3" id="KW-1185">Reference proteome</keyword>
<dbReference type="PROSITE" id="PS51257">
    <property type="entry name" value="PROKAR_LIPOPROTEIN"/>
    <property type="match status" value="1"/>
</dbReference>
<evidence type="ECO:0000256" key="1">
    <source>
        <dbReference type="SAM" id="SignalP"/>
    </source>
</evidence>
<dbReference type="SUPFAM" id="SSF48452">
    <property type="entry name" value="TPR-like"/>
    <property type="match status" value="1"/>
</dbReference>
<dbReference type="KEGG" id="mff:MFFC18_45230"/>
<protein>
    <recommendedName>
        <fullName evidence="4">Tetratricopeptide repeat protein</fullName>
    </recommendedName>
</protein>
<dbReference type="EMBL" id="CP042912">
    <property type="protein sequence ID" value="QEG24602.1"/>
    <property type="molecule type" value="Genomic_DNA"/>
</dbReference>
<organism evidence="2 3">
    <name type="scientific">Mariniblastus fucicola</name>
    <dbReference type="NCBI Taxonomy" id="980251"/>
    <lineage>
        <taxon>Bacteria</taxon>
        <taxon>Pseudomonadati</taxon>
        <taxon>Planctomycetota</taxon>
        <taxon>Planctomycetia</taxon>
        <taxon>Pirellulales</taxon>
        <taxon>Pirellulaceae</taxon>
        <taxon>Mariniblastus</taxon>
    </lineage>
</organism>
<evidence type="ECO:0000313" key="2">
    <source>
        <dbReference type="EMBL" id="QEG24602.1"/>
    </source>
</evidence>
<keyword evidence="1" id="KW-0732">Signal</keyword>
<proteinExistence type="predicted"/>
<sequence precursor="true">MHARSTIWTLGIALLLACASCPNGFAQDVVYLKKTNAPGESKRKGEIVNWVGDTISIKGKSGVKDFDTDQLIRFETAWHGGYEDGKRLLEEYRYDAAVDQFASALESEPRAWMQNIVDAKLVECFLAKDDFGNAARHFLRVIDDDPQSRFRHLAPLVWTSSKPNRQQLQKAEVWLESREPMIAMLGASWMLADQSNKKAKQKMERLTRDFDPVVASLAKAQVWRLDSVAPDAKRLELRIELVRSMPKEVRCGAWYLIAEAQSKSKQEDEAIVNFMRIPINDPQQGGLAAAALYQTAWLLKNTNREQQSQSLRNELKEKFGGTVWAN</sequence>
<name>A0A5B9PIW4_9BACT</name>
<evidence type="ECO:0000313" key="3">
    <source>
        <dbReference type="Proteomes" id="UP000322214"/>
    </source>
</evidence>